<evidence type="ECO:0000256" key="2">
    <source>
        <dbReference type="ARBA" id="ARBA00022527"/>
    </source>
</evidence>
<keyword evidence="3" id="KW-0808">Transferase</keyword>
<dbReference type="SUPFAM" id="SSF56112">
    <property type="entry name" value="Protein kinase-like (PK-like)"/>
    <property type="match status" value="1"/>
</dbReference>
<dbReference type="PROSITE" id="PS00107">
    <property type="entry name" value="PROTEIN_KINASE_ATP"/>
    <property type="match status" value="1"/>
</dbReference>
<dbReference type="GO" id="GO:0008353">
    <property type="term" value="F:RNA polymerase II CTD heptapeptide repeat kinase activity"/>
    <property type="evidence" value="ECO:0007669"/>
    <property type="project" value="TreeGrafter"/>
</dbReference>
<name>A0A8T2RJL1_CERRI</name>
<dbReference type="Proteomes" id="UP000825935">
    <property type="component" value="Chromosome 27"/>
</dbReference>
<keyword evidence="2" id="KW-0723">Serine/threonine-protein kinase</keyword>
<dbReference type="Gene3D" id="3.30.200.20">
    <property type="entry name" value="Phosphorylase Kinase, domain 1"/>
    <property type="match status" value="1"/>
</dbReference>
<feature type="compositionally biased region" description="Basic and acidic residues" evidence="8">
    <location>
        <begin position="395"/>
        <end position="425"/>
    </location>
</feature>
<feature type="domain" description="Protein kinase" evidence="9">
    <location>
        <begin position="88"/>
        <end position="372"/>
    </location>
</feature>
<evidence type="ECO:0000256" key="4">
    <source>
        <dbReference type="ARBA" id="ARBA00022741"/>
    </source>
</evidence>
<evidence type="ECO:0000256" key="7">
    <source>
        <dbReference type="PROSITE-ProRule" id="PRU10141"/>
    </source>
</evidence>
<organism evidence="10 11">
    <name type="scientific">Ceratopteris richardii</name>
    <name type="common">Triangle waterfern</name>
    <dbReference type="NCBI Taxonomy" id="49495"/>
    <lineage>
        <taxon>Eukaryota</taxon>
        <taxon>Viridiplantae</taxon>
        <taxon>Streptophyta</taxon>
        <taxon>Embryophyta</taxon>
        <taxon>Tracheophyta</taxon>
        <taxon>Polypodiopsida</taxon>
        <taxon>Polypodiidae</taxon>
        <taxon>Polypodiales</taxon>
        <taxon>Pteridineae</taxon>
        <taxon>Pteridaceae</taxon>
        <taxon>Parkerioideae</taxon>
        <taxon>Ceratopteris</taxon>
    </lineage>
</organism>
<dbReference type="InterPro" id="IPR011009">
    <property type="entry name" value="Kinase-like_dom_sf"/>
</dbReference>
<accession>A0A8T2RJL1</accession>
<evidence type="ECO:0000256" key="5">
    <source>
        <dbReference type="ARBA" id="ARBA00022777"/>
    </source>
</evidence>
<dbReference type="AlphaFoldDB" id="A0A8T2RJL1"/>
<evidence type="ECO:0000256" key="8">
    <source>
        <dbReference type="SAM" id="MobiDB-lite"/>
    </source>
</evidence>
<dbReference type="GO" id="GO:0005524">
    <property type="term" value="F:ATP binding"/>
    <property type="evidence" value="ECO:0007669"/>
    <property type="project" value="UniProtKB-UniRule"/>
</dbReference>
<feature type="compositionally biased region" description="Basic and acidic residues" evidence="8">
    <location>
        <begin position="449"/>
        <end position="462"/>
    </location>
</feature>
<dbReference type="PANTHER" id="PTHR24056:SF397">
    <property type="entry name" value="OS11G0242500 PROTEIN"/>
    <property type="match status" value="1"/>
</dbReference>
<sequence length="697" mass="78417">MMKFLGLRTSKKAPEPKEYADSDAAQSSVGRSGENRNDVWNEAYEVPRLNNVSKQSEGEQIAAGWPDWLVKVAGEALQGLLPRRANSFEKIEKIGHGTYSYVYKARDLLNGQIVALKKVRFDKLEPESVRFMAREIITLRRLNHPNVIKLEGIVISPTTCSLYLVFEYLDYDLASIIAAASVNFTESQIKCYILQILRGLDHCHSRGVLHRDIKGSNLLLDRQGNLKIADFGLATFFHPDKKQQLTTRVVTLWYRAPELLLGATEYGTGIDIWSVGCILGELFAGRPILAGRTEVEQLHKIFKLCGSPPEDYWNKYRLPQATTFKRQHPYKRMLTETYKQLPQTALDLLDVLLAIDPQDRGSAASALQSRFFKTKPFACEPSSLPKYVRSKHSSRGRDERERRQRDSVAKSREAPLKKGGSEESMSKNSAAQDLPHQNIGASFVNNTRSKSERFTIKPEDVTLKPPANGQIRQQQYRGRNDTHALPSDNADAEFMMSNFSWVQLWDRKPGDDGSSGSRTHLPLSGSIRHSKLPDFTNPASQGCYGLGQPTSYGLSKLANLIASGNNQSQEPRQNSRGSTFLEKASNTTAQTGTVMSKDDSKVTSWLKDAQEVREYRNAETGSKIHFSGALEHIMHGYDRQAERKRYGRDKRGELEVFGDKKDSDHGDMNEPLIGNRVSSKYSAGVNGEHRMVTRQMR</sequence>
<keyword evidence="6 7" id="KW-0067">ATP-binding</keyword>
<dbReference type="FunFam" id="1.10.510.10:FF:000043">
    <property type="entry name" value="probable serine/threonine-protein kinase At1g54610"/>
    <property type="match status" value="1"/>
</dbReference>
<protein>
    <recommendedName>
        <fullName evidence="9">Protein kinase domain-containing protein</fullName>
    </recommendedName>
</protein>
<dbReference type="GO" id="GO:0005634">
    <property type="term" value="C:nucleus"/>
    <property type="evidence" value="ECO:0007669"/>
    <property type="project" value="TreeGrafter"/>
</dbReference>
<evidence type="ECO:0000256" key="1">
    <source>
        <dbReference type="ARBA" id="ARBA00006485"/>
    </source>
</evidence>
<dbReference type="FunFam" id="3.30.200.20:FF:000021">
    <property type="entry name" value="probable serine/threonine-protein kinase At1g54610"/>
    <property type="match status" value="1"/>
</dbReference>
<evidence type="ECO:0000313" key="11">
    <source>
        <dbReference type="Proteomes" id="UP000825935"/>
    </source>
</evidence>
<keyword evidence="11" id="KW-1185">Reference proteome</keyword>
<dbReference type="PANTHER" id="PTHR24056">
    <property type="entry name" value="CELL DIVISION PROTEIN KINASE"/>
    <property type="match status" value="1"/>
</dbReference>
<keyword evidence="4 7" id="KW-0547">Nucleotide-binding</keyword>
<feature type="compositionally biased region" description="Polar residues" evidence="8">
    <location>
        <begin position="439"/>
        <end position="448"/>
    </location>
</feature>
<feature type="region of interest" description="Disordered" evidence="8">
    <location>
        <begin position="383"/>
        <end position="488"/>
    </location>
</feature>
<evidence type="ECO:0000313" key="10">
    <source>
        <dbReference type="EMBL" id="KAH7295733.1"/>
    </source>
</evidence>
<proteinExistence type="inferred from homology"/>
<feature type="region of interest" description="Disordered" evidence="8">
    <location>
        <begin position="1"/>
        <end position="36"/>
    </location>
</feature>
<dbReference type="EMBL" id="CM035432">
    <property type="protein sequence ID" value="KAH7295733.1"/>
    <property type="molecule type" value="Genomic_DNA"/>
</dbReference>
<evidence type="ECO:0000256" key="3">
    <source>
        <dbReference type="ARBA" id="ARBA00022679"/>
    </source>
</evidence>
<keyword evidence="5" id="KW-0418">Kinase</keyword>
<feature type="binding site" evidence="7">
    <location>
        <position position="117"/>
    </location>
    <ligand>
        <name>ATP</name>
        <dbReference type="ChEBI" id="CHEBI:30616"/>
    </ligand>
</feature>
<dbReference type="GO" id="GO:0000307">
    <property type="term" value="C:cyclin-dependent protein kinase holoenzyme complex"/>
    <property type="evidence" value="ECO:0007669"/>
    <property type="project" value="TreeGrafter"/>
</dbReference>
<dbReference type="GO" id="GO:0032968">
    <property type="term" value="P:positive regulation of transcription elongation by RNA polymerase II"/>
    <property type="evidence" value="ECO:0007669"/>
    <property type="project" value="TreeGrafter"/>
</dbReference>
<dbReference type="InterPro" id="IPR008271">
    <property type="entry name" value="Ser/Thr_kinase_AS"/>
</dbReference>
<dbReference type="Pfam" id="PF00069">
    <property type="entry name" value="Pkinase"/>
    <property type="match status" value="1"/>
</dbReference>
<gene>
    <name evidence="10" type="ORF">KP509_27G063100</name>
</gene>
<dbReference type="PROSITE" id="PS50011">
    <property type="entry name" value="PROTEIN_KINASE_DOM"/>
    <property type="match status" value="1"/>
</dbReference>
<dbReference type="InterPro" id="IPR050108">
    <property type="entry name" value="CDK"/>
</dbReference>
<reference evidence="10 11" key="1">
    <citation type="submission" date="2021-08" db="EMBL/GenBank/DDBJ databases">
        <title>WGS assembly of Ceratopteris richardii.</title>
        <authorList>
            <person name="Marchant D.B."/>
            <person name="Chen G."/>
            <person name="Jenkins J."/>
            <person name="Shu S."/>
            <person name="Leebens-Mack J."/>
            <person name="Grimwood J."/>
            <person name="Schmutz J."/>
            <person name="Soltis P."/>
            <person name="Soltis D."/>
            <person name="Chen Z.-H."/>
        </authorList>
    </citation>
    <scope>NUCLEOTIDE SEQUENCE [LARGE SCALE GENOMIC DNA]</scope>
    <source>
        <strain evidence="10">Whitten #5841</strain>
        <tissue evidence="10">Leaf</tissue>
    </source>
</reference>
<dbReference type="SMART" id="SM00220">
    <property type="entry name" value="S_TKc"/>
    <property type="match status" value="1"/>
</dbReference>
<comment type="caution">
    <text evidence="10">The sequence shown here is derived from an EMBL/GenBank/DDBJ whole genome shotgun (WGS) entry which is preliminary data.</text>
</comment>
<comment type="similarity">
    <text evidence="1">Belongs to the protein kinase superfamily. CMGC Ser/Thr protein kinase family. CDC2/CDKX subfamily.</text>
</comment>
<evidence type="ECO:0000259" key="9">
    <source>
        <dbReference type="PROSITE" id="PS50011"/>
    </source>
</evidence>
<feature type="region of interest" description="Disordered" evidence="8">
    <location>
        <begin position="509"/>
        <end position="534"/>
    </location>
</feature>
<feature type="compositionally biased region" description="Polar residues" evidence="8">
    <location>
        <begin position="565"/>
        <end position="594"/>
    </location>
</feature>
<dbReference type="Gene3D" id="1.10.510.10">
    <property type="entry name" value="Transferase(Phosphotransferase) domain 1"/>
    <property type="match status" value="1"/>
</dbReference>
<dbReference type="InterPro" id="IPR017441">
    <property type="entry name" value="Protein_kinase_ATP_BS"/>
</dbReference>
<dbReference type="InterPro" id="IPR000719">
    <property type="entry name" value="Prot_kinase_dom"/>
</dbReference>
<evidence type="ECO:0000256" key="6">
    <source>
        <dbReference type="ARBA" id="ARBA00022840"/>
    </source>
</evidence>
<dbReference type="OrthoDB" id="1903257at2759"/>
<dbReference type="PROSITE" id="PS00108">
    <property type="entry name" value="PROTEIN_KINASE_ST"/>
    <property type="match status" value="1"/>
</dbReference>
<feature type="region of interest" description="Disordered" evidence="8">
    <location>
        <begin position="565"/>
        <end position="601"/>
    </location>
</feature>